<organism evidence="1 2">
    <name type="scientific">Gigaspora rosea</name>
    <dbReference type="NCBI Taxonomy" id="44941"/>
    <lineage>
        <taxon>Eukaryota</taxon>
        <taxon>Fungi</taxon>
        <taxon>Fungi incertae sedis</taxon>
        <taxon>Mucoromycota</taxon>
        <taxon>Glomeromycotina</taxon>
        <taxon>Glomeromycetes</taxon>
        <taxon>Diversisporales</taxon>
        <taxon>Gigasporaceae</taxon>
        <taxon>Gigaspora</taxon>
    </lineage>
</organism>
<dbReference type="InterPro" id="IPR036396">
    <property type="entry name" value="Cyt_P450_sf"/>
</dbReference>
<dbReference type="GO" id="GO:0005506">
    <property type="term" value="F:iron ion binding"/>
    <property type="evidence" value="ECO:0007669"/>
    <property type="project" value="InterPro"/>
</dbReference>
<dbReference type="InterPro" id="IPR001128">
    <property type="entry name" value="Cyt_P450"/>
</dbReference>
<gene>
    <name evidence="1" type="ORF">C2G38_2130676</name>
</gene>
<dbReference type="EMBL" id="QKWP01005859">
    <property type="protein sequence ID" value="RIA99979.1"/>
    <property type="molecule type" value="Genomic_DNA"/>
</dbReference>
<dbReference type="OrthoDB" id="1103324at2759"/>
<dbReference type="GO" id="GO:0016705">
    <property type="term" value="F:oxidoreductase activity, acting on paired donors, with incorporation or reduction of molecular oxygen"/>
    <property type="evidence" value="ECO:0007669"/>
    <property type="project" value="InterPro"/>
</dbReference>
<sequence length="51" mass="6156">MFFEGGNKNPQYWKDPEAFNPERFMTDGKIVKKILYFLVDESDNVLVRNWQ</sequence>
<dbReference type="GO" id="GO:0020037">
    <property type="term" value="F:heme binding"/>
    <property type="evidence" value="ECO:0007669"/>
    <property type="project" value="InterPro"/>
</dbReference>
<evidence type="ECO:0000313" key="2">
    <source>
        <dbReference type="Proteomes" id="UP000266673"/>
    </source>
</evidence>
<dbReference type="Proteomes" id="UP000266673">
    <property type="component" value="Unassembled WGS sequence"/>
</dbReference>
<dbReference type="Gene3D" id="1.10.630.10">
    <property type="entry name" value="Cytochrome P450"/>
    <property type="match status" value="1"/>
</dbReference>
<keyword evidence="2" id="KW-1185">Reference proteome</keyword>
<protein>
    <submittedName>
        <fullName evidence="1">Uncharacterized protein</fullName>
    </submittedName>
</protein>
<dbReference type="AlphaFoldDB" id="A0A397TRC8"/>
<dbReference type="Pfam" id="PF00067">
    <property type="entry name" value="p450"/>
    <property type="match status" value="1"/>
</dbReference>
<dbReference type="SUPFAM" id="SSF48264">
    <property type="entry name" value="Cytochrome P450"/>
    <property type="match status" value="1"/>
</dbReference>
<name>A0A397TRC8_9GLOM</name>
<comment type="caution">
    <text evidence="1">The sequence shown here is derived from an EMBL/GenBank/DDBJ whole genome shotgun (WGS) entry which is preliminary data.</text>
</comment>
<reference evidence="1 2" key="1">
    <citation type="submission" date="2018-06" db="EMBL/GenBank/DDBJ databases">
        <title>Comparative genomics reveals the genomic features of Rhizophagus irregularis, R. cerebriforme, R. diaphanum and Gigaspora rosea, and their symbiotic lifestyle signature.</title>
        <authorList>
            <person name="Morin E."/>
            <person name="San Clemente H."/>
            <person name="Chen E.C.H."/>
            <person name="De La Providencia I."/>
            <person name="Hainaut M."/>
            <person name="Kuo A."/>
            <person name="Kohler A."/>
            <person name="Murat C."/>
            <person name="Tang N."/>
            <person name="Roy S."/>
            <person name="Loubradou J."/>
            <person name="Henrissat B."/>
            <person name="Grigoriev I.V."/>
            <person name="Corradi N."/>
            <person name="Roux C."/>
            <person name="Martin F.M."/>
        </authorList>
    </citation>
    <scope>NUCLEOTIDE SEQUENCE [LARGE SCALE GENOMIC DNA]</scope>
    <source>
        <strain evidence="1 2">DAOM 194757</strain>
    </source>
</reference>
<evidence type="ECO:0000313" key="1">
    <source>
        <dbReference type="EMBL" id="RIA99979.1"/>
    </source>
</evidence>
<dbReference type="GO" id="GO:0004497">
    <property type="term" value="F:monooxygenase activity"/>
    <property type="evidence" value="ECO:0007669"/>
    <property type="project" value="InterPro"/>
</dbReference>
<proteinExistence type="predicted"/>
<accession>A0A397TRC8</accession>